<dbReference type="Pfam" id="PF03161">
    <property type="entry name" value="LAGLIDADG_2"/>
    <property type="match status" value="1"/>
</dbReference>
<dbReference type="InterPro" id="IPR027434">
    <property type="entry name" value="Homing_endonucl"/>
</dbReference>
<keyword evidence="3" id="KW-0496">Mitochondrion</keyword>
<dbReference type="Gene3D" id="3.10.28.10">
    <property type="entry name" value="Homing endonucleases"/>
    <property type="match status" value="2"/>
</dbReference>
<keyword evidence="3" id="KW-0378">Hydrolase</keyword>
<geneLocation type="mitochondrion" evidence="3"/>
<accession>A0A4P8NPE2</accession>
<proteinExistence type="predicted"/>
<gene>
    <name evidence="3" type="primary">iorf199</name>
</gene>
<evidence type="ECO:0000256" key="1">
    <source>
        <dbReference type="SAM" id="SignalP"/>
    </source>
</evidence>
<organism evidence="3">
    <name type="scientific">Powellomyces hirtus</name>
    <dbReference type="NCBI Taxonomy" id="109895"/>
    <lineage>
        <taxon>Eukaryota</taxon>
        <taxon>Fungi</taxon>
        <taxon>Fungi incertae sedis</taxon>
        <taxon>Chytridiomycota</taxon>
        <taxon>Chytridiomycota incertae sedis</taxon>
        <taxon>Chytridiomycetes</taxon>
        <taxon>Spizellomycetales</taxon>
        <taxon>Powellomycetaceae</taxon>
        <taxon>Powellomyces</taxon>
    </lineage>
</organism>
<evidence type="ECO:0000259" key="2">
    <source>
        <dbReference type="Pfam" id="PF03161"/>
    </source>
</evidence>
<protein>
    <submittedName>
        <fullName evidence="3">LAGLIDADG endonuclease</fullName>
    </submittedName>
</protein>
<dbReference type="SUPFAM" id="SSF55608">
    <property type="entry name" value="Homing endonucleases"/>
    <property type="match status" value="1"/>
</dbReference>
<dbReference type="GO" id="GO:0004519">
    <property type="term" value="F:endonuclease activity"/>
    <property type="evidence" value="ECO:0007669"/>
    <property type="project" value="UniProtKB-KW"/>
</dbReference>
<feature type="domain" description="Homing endonuclease LAGLIDADG" evidence="2">
    <location>
        <begin position="12"/>
        <end position="179"/>
    </location>
</feature>
<sequence>MRKMLFLLLLDLGDSHLERRTEAGGTRIIFEQSNKNVEYLKWFHNFLAQRGYCNPQVPALKTRITKLGVLHFIRVCSYTFSSLNWLHSLFYIIGPAGNYVKVISPDLVKYLTPLALAVWFMDDGSAERTGLRIATNGFSYSENELLCKILMAKYNIKATVISYGPGKGFVIRIWKESVQDYIDIVRPHMLPSMLYKFKL</sequence>
<dbReference type="EMBL" id="MK292694">
    <property type="protein sequence ID" value="QCQ69153.1"/>
    <property type="molecule type" value="Genomic_DNA"/>
</dbReference>
<reference evidence="3" key="1">
    <citation type="journal article" date="2018" name="BMC Evol. Biol.">
        <title>The linear mitochondrial genome of the quarantine chytrid Synchytrium endobioticum; insights into the evolution and recent history of an obligate biotrophic plant pathogen.</title>
        <authorList>
            <person name="van de Vossenberg B.T.L.H."/>
            <person name="Brankovics B."/>
            <person name="Nguyen H.D.T."/>
            <person name="van Gent-Pelzer M.P.E."/>
            <person name="Smith D."/>
            <person name="Dadej K."/>
            <person name="Przetakiewicz J."/>
            <person name="Kreuze J.F."/>
            <person name="Boerma M."/>
            <person name="van Leeuwen G.C.M."/>
            <person name="Andre Levesque C."/>
            <person name="van der Lee T.A.J."/>
        </authorList>
    </citation>
    <scope>NUCLEOTIDE SEQUENCE</scope>
    <source>
        <strain evidence="3">CBS 809.83</strain>
    </source>
</reference>
<evidence type="ECO:0000313" key="3">
    <source>
        <dbReference type="EMBL" id="QCQ69153.1"/>
    </source>
</evidence>
<name>A0A4P8NPE2_9FUNG</name>
<dbReference type="InterPro" id="IPR004860">
    <property type="entry name" value="LAGLIDADG_dom"/>
</dbReference>
<dbReference type="AlphaFoldDB" id="A0A4P8NPE2"/>
<feature type="chain" id="PRO_5020530277" evidence="1">
    <location>
        <begin position="16"/>
        <end position="199"/>
    </location>
</feature>
<keyword evidence="3" id="KW-0540">Nuclease</keyword>
<keyword evidence="1" id="KW-0732">Signal</keyword>
<keyword evidence="3" id="KW-0255">Endonuclease</keyword>
<feature type="signal peptide" evidence="1">
    <location>
        <begin position="1"/>
        <end position="15"/>
    </location>
</feature>